<dbReference type="InterPro" id="IPR050356">
    <property type="entry name" value="SulA_CellDiv_inhibitor"/>
</dbReference>
<proteinExistence type="predicted"/>
<evidence type="ECO:0000313" key="3">
    <source>
        <dbReference type="EMBL" id="MBB6072535.1"/>
    </source>
</evidence>
<dbReference type="AlphaFoldDB" id="A0A841H2Y7"/>
<sequence>MYTNRRIACIRIPVPTGDPAPGTEARAALAGALLAAAPRVIAVREYPCAFWADAAGMDLLGGDEAVARRLARAAEEAGFAARVGIADSCIAAAAATRERTHATRVVPRGRDAGYLLRRSLSLLPIDASLRGALYLLGLRTCGDLAALPPAEIELRLGDEGLRAWRLAQGRDERWPFRPPAPGTAEAEAEFEPPVDSAEPLRFVLPGLIASVTAQLATRQRIPARLRLTLRVPDAADDAREVRPARPTADPRVLADLCRRAVEATPLAGPLCGVRLVAEEDGVARADQLDAFAAPAPDPGALHAALLPVFARWGDGALSTAVRHGAHLPGEHAGWAAHGSAGIEAFTAASPAADPPVSGSGFRNVLPLCLRRLTNPVSLAVRQDAEGRPAGVDGAALANALPDGGMGTYPPRLWKTRAEGPERVSGGWWARAEAREYWRLESEEGWLGLVYRDAATGLWYLEGWFD</sequence>
<evidence type="ECO:0000259" key="2">
    <source>
        <dbReference type="Pfam" id="PF11799"/>
    </source>
</evidence>
<feature type="domain" description="DNA polymerase Y-family little finger" evidence="2">
    <location>
        <begin position="187"/>
        <end position="274"/>
    </location>
</feature>
<dbReference type="InterPro" id="IPR017961">
    <property type="entry name" value="DNA_pol_Y-fam_little_finger"/>
</dbReference>
<comment type="caution">
    <text evidence="3">The sequence shown here is derived from an EMBL/GenBank/DDBJ whole genome shotgun (WGS) entry which is preliminary data.</text>
</comment>
<reference evidence="3 4" key="1">
    <citation type="submission" date="2020-08" db="EMBL/GenBank/DDBJ databases">
        <title>Genomic Encyclopedia of Type Strains, Phase IV (KMG-IV): sequencing the most valuable type-strain genomes for metagenomic binning, comparative biology and taxonomic classification.</title>
        <authorList>
            <person name="Goeker M."/>
        </authorList>
    </citation>
    <scope>NUCLEOTIDE SEQUENCE [LARGE SCALE GENOMIC DNA]</scope>
    <source>
        <strain evidence="3 4">DSM 29007</strain>
    </source>
</reference>
<evidence type="ECO:0000256" key="1">
    <source>
        <dbReference type="ARBA" id="ARBA00022763"/>
    </source>
</evidence>
<dbReference type="RefSeq" id="WP_170032828.1">
    <property type="nucleotide sequence ID" value="NZ_JABDTL010000001.1"/>
</dbReference>
<protein>
    <submittedName>
        <fullName evidence="3">Protein ImuB</fullName>
    </submittedName>
</protein>
<dbReference type="Proteomes" id="UP000582837">
    <property type="component" value="Unassembled WGS sequence"/>
</dbReference>
<dbReference type="PANTHER" id="PTHR35369">
    <property type="entry name" value="BLR3025 PROTEIN-RELATED"/>
    <property type="match status" value="1"/>
</dbReference>
<accession>A0A841H2Y7</accession>
<keyword evidence="1" id="KW-0227">DNA damage</keyword>
<keyword evidence="4" id="KW-1185">Reference proteome</keyword>
<dbReference type="SUPFAM" id="SSF56672">
    <property type="entry name" value="DNA/RNA polymerases"/>
    <property type="match status" value="1"/>
</dbReference>
<dbReference type="Pfam" id="PF11799">
    <property type="entry name" value="IMS_C"/>
    <property type="match status" value="1"/>
</dbReference>
<evidence type="ECO:0000313" key="4">
    <source>
        <dbReference type="Proteomes" id="UP000582837"/>
    </source>
</evidence>
<dbReference type="InterPro" id="IPR043502">
    <property type="entry name" value="DNA/RNA_pol_sf"/>
</dbReference>
<gene>
    <name evidence="3" type="ORF">HNQ61_004198</name>
</gene>
<dbReference type="GO" id="GO:0003684">
    <property type="term" value="F:damaged DNA binding"/>
    <property type="evidence" value="ECO:0007669"/>
    <property type="project" value="InterPro"/>
</dbReference>
<dbReference type="Gene3D" id="1.10.150.20">
    <property type="entry name" value="5' to 3' exonuclease, C-terminal subdomain"/>
    <property type="match status" value="1"/>
</dbReference>
<dbReference type="PANTHER" id="PTHR35369:SF2">
    <property type="entry name" value="BLR3025 PROTEIN"/>
    <property type="match status" value="1"/>
</dbReference>
<name>A0A841H2Y7_9BACT</name>
<dbReference type="GO" id="GO:0006281">
    <property type="term" value="P:DNA repair"/>
    <property type="evidence" value="ECO:0007669"/>
    <property type="project" value="InterPro"/>
</dbReference>
<organism evidence="3 4">
    <name type="scientific">Longimicrobium terrae</name>
    <dbReference type="NCBI Taxonomy" id="1639882"/>
    <lineage>
        <taxon>Bacteria</taxon>
        <taxon>Pseudomonadati</taxon>
        <taxon>Gemmatimonadota</taxon>
        <taxon>Longimicrobiia</taxon>
        <taxon>Longimicrobiales</taxon>
        <taxon>Longimicrobiaceae</taxon>
        <taxon>Longimicrobium</taxon>
    </lineage>
</organism>
<dbReference type="EMBL" id="JACHIA010000016">
    <property type="protein sequence ID" value="MBB6072535.1"/>
    <property type="molecule type" value="Genomic_DNA"/>
</dbReference>